<dbReference type="PATRIC" id="fig|1117108.3.peg.4656"/>
<dbReference type="InterPro" id="IPR023213">
    <property type="entry name" value="CAT-like_dom_sf"/>
</dbReference>
<dbReference type="Gene3D" id="3.30.559.10">
    <property type="entry name" value="Chloramphenicol acetyltransferase-like domain"/>
    <property type="match status" value="5"/>
</dbReference>
<protein>
    <submittedName>
        <fullName evidence="10">Tyrocidine synthetase III</fullName>
    </submittedName>
</protein>
<dbReference type="FunFam" id="3.40.50.12780:FF:000012">
    <property type="entry name" value="Non-ribosomal peptide synthetase"/>
    <property type="match status" value="5"/>
</dbReference>
<dbReference type="Gene3D" id="2.30.38.10">
    <property type="entry name" value="Luciferase, Domain 3"/>
    <property type="match status" value="5"/>
</dbReference>
<dbReference type="SUPFAM" id="SSF56801">
    <property type="entry name" value="Acetyl-CoA synthetase-like"/>
    <property type="match status" value="5"/>
</dbReference>
<dbReference type="InterPro" id="IPR001242">
    <property type="entry name" value="Condensation_dom"/>
</dbReference>
<keyword evidence="3" id="KW-0596">Phosphopantetheine</keyword>
<dbReference type="eggNOG" id="COG1020">
    <property type="taxonomic scope" value="Bacteria"/>
</dbReference>
<evidence type="ECO:0000256" key="2">
    <source>
        <dbReference type="ARBA" id="ARBA00006432"/>
    </source>
</evidence>
<keyword evidence="8" id="KW-1133">Transmembrane helix</keyword>
<reference evidence="10 11" key="1">
    <citation type="submission" date="2013-05" db="EMBL/GenBank/DDBJ databases">
        <authorList>
            <person name="Strain E.A."/>
            <person name="Brown E."/>
            <person name="Allard M.W."/>
            <person name="Luo Y.L."/>
        </authorList>
    </citation>
    <scope>NUCLEOTIDE SEQUENCE [LARGE SCALE GENOMIC DNA]</scope>
    <source>
        <strain evidence="10 11">TS-15</strain>
    </source>
</reference>
<dbReference type="PROSITE" id="PS00455">
    <property type="entry name" value="AMP_BINDING"/>
    <property type="match status" value="5"/>
</dbReference>
<dbReference type="InterPro" id="IPR009081">
    <property type="entry name" value="PP-bd_ACP"/>
</dbReference>
<dbReference type="Gene3D" id="3.30.300.30">
    <property type="match status" value="5"/>
</dbReference>
<dbReference type="GO" id="GO:0005829">
    <property type="term" value="C:cytosol"/>
    <property type="evidence" value="ECO:0007669"/>
    <property type="project" value="TreeGrafter"/>
</dbReference>
<keyword evidence="8" id="KW-0472">Membrane</keyword>
<dbReference type="Gene3D" id="1.10.1200.10">
    <property type="entry name" value="ACP-like"/>
    <property type="match status" value="5"/>
</dbReference>
<dbReference type="InterPro" id="IPR010071">
    <property type="entry name" value="AA_adenyl_dom"/>
</dbReference>
<dbReference type="Pfam" id="PF00550">
    <property type="entry name" value="PP-binding"/>
    <property type="match status" value="5"/>
</dbReference>
<dbReference type="NCBIfam" id="NF003417">
    <property type="entry name" value="PRK04813.1"/>
    <property type="match status" value="6"/>
</dbReference>
<feature type="domain" description="Carrier" evidence="9">
    <location>
        <begin position="5132"/>
        <end position="5207"/>
    </location>
</feature>
<feature type="domain" description="Carrier" evidence="9">
    <location>
        <begin position="1849"/>
        <end position="1924"/>
    </location>
</feature>
<keyword evidence="7" id="KW-0511">Multifunctional enzyme</keyword>
<keyword evidence="8" id="KW-0812">Transmembrane</keyword>
<dbReference type="CDD" id="cd17643">
    <property type="entry name" value="A_NRPS_Cytc1-like"/>
    <property type="match status" value="1"/>
</dbReference>
<dbReference type="FunFam" id="2.30.38.10:FF:000001">
    <property type="entry name" value="Non-ribosomal peptide synthetase PvdI"/>
    <property type="match status" value="5"/>
</dbReference>
<dbReference type="Pfam" id="PF00668">
    <property type="entry name" value="Condensation"/>
    <property type="match status" value="6"/>
</dbReference>
<dbReference type="InterPro" id="IPR025110">
    <property type="entry name" value="AMP-bd_C"/>
</dbReference>
<dbReference type="CDD" id="cd05930">
    <property type="entry name" value="A_NRPS"/>
    <property type="match status" value="3"/>
</dbReference>
<dbReference type="Pfam" id="PF00501">
    <property type="entry name" value="AMP-binding"/>
    <property type="match status" value="5"/>
</dbReference>
<dbReference type="InterPro" id="IPR045851">
    <property type="entry name" value="AMP-bd_C_sf"/>
</dbReference>
<evidence type="ECO:0000256" key="3">
    <source>
        <dbReference type="ARBA" id="ARBA00022450"/>
    </source>
</evidence>
<evidence type="ECO:0000256" key="6">
    <source>
        <dbReference type="ARBA" id="ARBA00023194"/>
    </source>
</evidence>
<evidence type="ECO:0000256" key="4">
    <source>
        <dbReference type="ARBA" id="ARBA00022553"/>
    </source>
</evidence>
<evidence type="ECO:0000313" key="10">
    <source>
        <dbReference type="EMBL" id="EPY04935.1"/>
    </source>
</evidence>
<dbReference type="InterPro" id="IPR020806">
    <property type="entry name" value="PKS_PP-bd"/>
</dbReference>
<keyword evidence="4" id="KW-0597">Phosphoprotein</keyword>
<gene>
    <name evidence="10" type="ORF">PAALTS15_22598</name>
</gene>
<feature type="domain" description="Carrier" evidence="9">
    <location>
        <begin position="2948"/>
        <end position="3023"/>
    </location>
</feature>
<dbReference type="NCBIfam" id="NF004282">
    <property type="entry name" value="PRK05691.1"/>
    <property type="match status" value="9"/>
</dbReference>
<dbReference type="GO" id="GO:0043041">
    <property type="term" value="P:amino acid activation for nonribosomal peptide biosynthetic process"/>
    <property type="evidence" value="ECO:0007669"/>
    <property type="project" value="TreeGrafter"/>
</dbReference>
<dbReference type="FunFam" id="3.30.300.30:FF:000010">
    <property type="entry name" value="Enterobactin synthetase component F"/>
    <property type="match status" value="5"/>
</dbReference>
<comment type="caution">
    <text evidence="10">The sequence shown here is derived from an EMBL/GenBank/DDBJ whole genome shotgun (WGS) entry which is preliminary data.</text>
</comment>
<dbReference type="NCBIfam" id="TIGR01733">
    <property type="entry name" value="AA-adenyl-dom"/>
    <property type="match status" value="5"/>
</dbReference>
<dbReference type="GO" id="GO:0044550">
    <property type="term" value="P:secondary metabolite biosynthetic process"/>
    <property type="evidence" value="ECO:0007669"/>
    <property type="project" value="UniProtKB-ARBA"/>
</dbReference>
<dbReference type="PANTHER" id="PTHR45527">
    <property type="entry name" value="NONRIBOSOMAL PEPTIDE SYNTHETASE"/>
    <property type="match status" value="1"/>
</dbReference>
<dbReference type="PANTHER" id="PTHR45527:SF14">
    <property type="entry name" value="PLIPASTATIN SYNTHASE SUBUNIT B"/>
    <property type="match status" value="1"/>
</dbReference>
<evidence type="ECO:0000256" key="1">
    <source>
        <dbReference type="ARBA" id="ARBA00001957"/>
    </source>
</evidence>
<dbReference type="InterPro" id="IPR036736">
    <property type="entry name" value="ACP-like_sf"/>
</dbReference>
<dbReference type="EMBL" id="ATMT01000075">
    <property type="protein sequence ID" value="EPY04935.1"/>
    <property type="molecule type" value="Genomic_DNA"/>
</dbReference>
<dbReference type="FunFam" id="3.40.50.980:FF:000002">
    <property type="entry name" value="Enterobactin synthetase component F"/>
    <property type="match status" value="3"/>
</dbReference>
<dbReference type="RefSeq" id="WP_021261737.1">
    <property type="nucleotide sequence ID" value="NZ_ATMT01000075.1"/>
</dbReference>
<dbReference type="SUPFAM" id="SSF47336">
    <property type="entry name" value="ACP-like"/>
    <property type="match status" value="5"/>
</dbReference>
<dbReference type="FunFam" id="1.10.1200.10:FF:000005">
    <property type="entry name" value="Nonribosomal peptide synthetase 1"/>
    <property type="match status" value="5"/>
</dbReference>
<dbReference type="InterPro" id="IPR020845">
    <property type="entry name" value="AMP-binding_CS"/>
</dbReference>
<accession>S9U379</accession>
<sequence length="5673" mass="641080">MSKYEKEFQYWDSFIDSDDALVSIPYEHTSFQYDSGHMDSTSFLIRKDLSERIMTMGKRSYYGAYLILLTGVHYLLYRYTSNRSIITGIPAFKEDKVADQGVNDILFVKSNSEASTSFKDLLLQMKNQLQAVSEHQNVPLYEITKRLNVPHNSKGQPIINTIVDLENIHSDEYRNSVETNMLLHFQVNEDDSIQLNVVYKAGLYTEATASRIFRNLERLLMKALAEVDQVMDHIELLSESEKLQLLQFNETKTDYPEDKTIHELFEEQVEKTPEQTAIVFGKQRLTYRQLNDQANGLARELREQGVRPDKIVGIMAERSLEMVVGIFAILKAGGAYLPIDPGYPEERVRYILEDSGALLLLIQSHLKERLRMEEAHPFQAEEAVQFDGAVLELVLHHPANGEGATVCLEELPLKLRLAPLPEIVSRAPSETISGPHHLAYVIYTSGSTGKPKGVMIEHHSLVNRLKWMQKSYPLRGMDVILQKTPFTFDVSVWELFWWALEGAQLCLLEPGGEKDPGTIVKAVREHQVTTMHFVPSMLHVFLEHIGNRVEDVGLSTLKQVFASGEALQVAHVQRFHQLLGESHGTKLTNLYGPTEATIDVTYFDCDPGTEGSSVPIGKPIDNTRMYVLDEQMRMQSIGVSGELYIAGVGLARGYLNRPELTEERFVADPFISGERMYRTGDLGRWQPDGNIEYLGRIDHQVKIRGYRIELGEIEACLQQHETVKEAVVIARQDAHGDAYLCAYTVMEGNLDAAELSRMLGEQVPSYMIPSFFVQLDQMPLTSNGKLDRRALPEPKGNAAAAAEYVAPRTDLEARLAEIWQRVLSMERIGVKDNFFTLGGHSLKAATIVAQIHKQLHINAPLGIVFEHPTVELLAQELAGMEQQIFAAIVPAEAKEYYPVSSAQKRMYILNQLEGAELTYNMPGVYAVEGSLHVERLEQAFFNLIMRHESLRTSFRMVNGEPMQHVHEQVPFAVEMESSSEQERSADTVEAQIACRVEAFVRPFDLGEAPLLRVGLIEVEAERHILLFDMHHIVSDGISMNVLMQEFSKLYRGESLPELRIQYKDYAVWQQGLTQSKTMKKQETFWLETFADEIPVLELPTDYARPAVQSFEGNTIYFDISKIEADGLQKIAADTGATMYMVLLAAYTTLLSKYTGQEDIIVGTPIAGRPHADLENLIGMFVGTLALRNYPAGDLTFVDFVQNVKASALKAFEHQDYPFEELIEKLDLRKDLSRNPLFDAMFVMQNMDQSDIEIEGICFNPYRTKDKEAKFDLTLNAVEKEGGFVFGIQYRKSLFCEETMERWTGHFKRLLQVVAEQPERRLCEIEILSEQERRQIVFEFNDTFVAYPQRTLHSLVEEQAEKTPDQVAVVFGEQRLTYRELNGRANCLARTLIDRGVQPNDVVSLITGRSLEMIIAILGILKAGGSFLPIDPEYPEERIRFILSDSSTKMLLIKKGIHLNAPDFHGNTIILDEQKLQSEAGNLVSTAQNQIAYIIYTSGTTGTPKGVLIEHQGIVNTVMWRRDEYRLSQQDIVLNILSFAFDAFISTLFSALISGAQSVILPDGEAQNPVAISASIAKHSVKRFVSGPALFSVLMEHASSEDLRSLITVTLGGEHLSIKIVEKVKDAYPWIELVNEYGPTENSVVSSCFRQLNNAELITVGKPISNVHLYVMNRYGQPQPIGVAGEICVSGVGLARGYLNRGGLTAERFVDNPILPGRKMYKTGDLGRWLPDGNLEYLGRVDHQVKIRGYRIELGEIEACLLRHEAVKEAIVLERQDAQRDVYLCAYVTVDGAVDAAELRRLLVRQLPSFMIPQFFVQLEQMPLTPNGKIDRQAFPELAEHAATGAEFVAPRTELEAKLANLWQRVLGIERVGVKDNFFDLGGHSIKATMLVSRMHKELDIDVSLRTIFQMPTLEQLAQAAAVARQQLYVSIEQAEQRAYYPVSSAQKRMYILNQLESTGLGYNMPGVYAVEGPLAAERLEQAFRTLIARHESLRTSFEMVDGEPVQRVHSQVPFAIERKRLTQLFKAAVPQGAGDTSEKERIAEMAEAEIAKQVEAFVRPFDLEQAPLLRVGMIEVEENRHLLLFDMHHIVSDGVSMNVLVQEFARLYEGESLPELRIQYKDYAAWQQSLTQSETMRKQEAFWLETFAGDIPILELPTDYARPAVQSFEGDGVTFGVSQEVTASLQRIAAETGATMYMVLLAAYTALLSKYTRQEDIVVGTPIAGRPHADLEPLIGMFVGTLAMRNYPEGERTFTEFVSDVKDRALKAFENQDYPFEELVEKLDVRKDLSRNPLFDAMFVMQNTEMTDVRLGDLEFAPYGTEHKAAKFDLTLHAVETDGDGGLIFTLQYRTALFRKETMERMANHFTCLLQSVADQPEQRLSELSILPEPERQCLIYGFNDTEAAYPEAKTIHGLFEEQVEKTPERVAVVFGEERLTYGELNERAEQLARALRQQGVQPDDLVGLLTERSLDMLIGIIGILKAGGAYVPLDPDYPEERIRYMLEDSGTNLLVTQKKLTELAGMFTGMILYVEDALVDELGAAATANRAKVEKEPASKLDSCAAATSSWHGNEERNVRADHLAYVIYTSGTTGKPKGVLIEHRQVVRLLFTDRSRFDFGDTDVWTLFHSYCFDFSVWEMYGALLYGGRLVIIPKQTAQDPAAYLQVLKQEQVTIVNQTPTAFYHLADEELRCADKRLSVRKVIFGGEALEPLQLKRFREKYPETQLINMYGITETTVHVTYKELTADDIGQSKSNIGSPIPTLTAYVLDAARQPVPIGIPGELYVGGAGVARGYLNRPELTTERFVDHPFIAGERVYRTGDLARWLPDGNLEYLGRIDHQVKIRGYRIELGEIETQLLRHEQVKETIVLARKSAAGDPHLCAYVVVTGEHGELDVTELRRYLGQHLPSYMIPSFFVALEWMPLTSNGKIDRQALPSPEGHAVTGVEYVAPRTEQEAQLAEVWQRVLGLDRVGAKDNFFDLGGHSLKATTLVAQMHKELSVNVPLRFVFQFPTLEQMAQEIAGMEQQLYAAIEPVEARAHYPLSSAQKRMYILNQLEGAALGYNMPGAYTIEGALDANRLEQAFCELIARHESLRTSFAMVDGEPVQRVHEQLPFAIEVERLADESDLPEEEAIARRVSAFVRPFDLVQGPLLRVGLIELTRERHLLLFDMHHIISDGVSMNVLVQEFARLYEGDSLPELRIQYKDYAVWQQKLAQSEKMKEQEAFWLETFAGEIPVLELPTDYARPAVQSFAGDMVTFEIGRDVTEGLQRIASETGATMYMVLLAAYTALLSKYTGQEDIIVGTPIAGRPHADLDNLIGMFVGTLALRNYPVSDKTFTEFVHDIKEKVLKAYEHQDYPYEEMIKKVVLQRDLSRNPLFDTMFALQNVEYSSVELNDLHLYPSSLQSTVAKFDLSLYAFEVDKRISFSFEFSTALFRKSTIEQYCRHFSTLLSSVITQPDIELKDIEILSATERTSITVGFNDTEADYLSDSTIHQLFENQVRRTPDAVAVAFGERELTYGQLNARANRIARVLREKGVQPDEIVGISMHRSLEMIVGIMAILKAGGAYVPLDPSYPQERIRYMLQDSGARIVLTAGTLTGEIPFDGDLFDVETEQWSGDDSDVSKQTDSNAASVLCEEDTDLEPISGSHHLAYVIYTSGSTGVPKGVPIEHHSVVNRLNWMQKAYPLTAEDVILQKTSFSFDVSVWELFWGTLQGAKTYYLAPGEEKDPSRIADAIERQRVTTLHFVPSMLRAFLEHLQAKGDTVGLQSVQHVFASGEALPVQWAEVFNRLLYRPYGAKLINLYGPTEATVDVTCFDCSTGEALERVPIGKPIDNTRMYIVDANGQLQPVGVAGELCISGAGLSRGYLNRPELNEKTFVPNPFAAGEWIYEKMYRTGDLARWLPDGNIEYLGRMDHQVKVRGYRIELGEIESVLLDHESVAAAAVMAREDEEGGKYLCAYLVSIPEAGEDIAGEVRAYLSSRLPEHMVPSSMVQLREMPIGPNGKLDRKALPEPDEHGIGAPAYVAPRNETEAKLAEIWETVLGVEQVGIDAQYFHLGGDSIKGIRLVDAMNQAFGLHMHMIDLYKHPDLRSLAEHIGRLESGVSGQAWMEAQESIERLKQQLLQEEVFSKTEIEDIYPMSDIQQGMVYYSMAHPDDAVYHDQFIYQIREPHFEPQLLDRALELMVQKHPMLRCSFHLDQAPGWVQAVHKKVELPVEHFHLQTRSREEQEQFIREELEADRRHPFPLDRAPLWRIKVCMLSDDQLALCFIFHHAILDGWSVASFITELMNVYVRLKEDQSFVPELLANSYKAYIVDQTALKQEEDVLAYWKTELDGYKRLQLPEAVSPEASSGRSERTRIHHPVSQELFERLKEAARQNGTSVKTVCFAAYVSMLRMISYESDIVVGLVENNRPICEDGDRMLGCFLNTVPFRMSVMEEEATWETVIQSVNRKLQDLKKYGRLPLFEIVKAIGENPSGQNPIFDVMFNYVDFHVYNQAEQMERYAPDKEQMLEVGAYENTNTLFDFSVSTTFDHMAVLVDYQSHILSEEWAERLIGYYFSILHEIVEHPAARIDKGELLAPEERDRLLNVFDATYSVYPREKTIHEWFAEQAERTPDQTAAVFGEQRMTYKELNDCANLLARVLKERGVRPNAIVGIMAERSLDMIVGIMGVLKAGGAYLPIDPEYPIERVRYMLENSEASVLLIQPHLKERVHAVDDPTSETADIKPYCGHMLDLSLDMLKSGDREEAMDSIPESEPEANSDYPAYVIYTSGSTGKPKGVVIRHRSVLNLVTSLSERIYGRYPSKTRIALVAPFGFDASVQQIFASLLLGHTLYIVPEHIRREGPGLLQFYRDYAIDISDMAPAHIGLILHEVASRQTAYMPKHFIVGGEVLPYFHVRDLFAALGDNCPMITNVYGPTECCVDTTSFDIEPAKIRDLRAIPIGKPLNNTRVYVLDEQMKLQPIGAVGQLYIAGEGLAKGYVNRPELTAETFIENPFVPGERMYRTGDLGRWLPDGNLEYFGRIDAQVKIRGYRMELGEIEACLQQHEAIREAVVIACRDEQGDAYLCAYVLGEGTLDATELRRFLGRQLPGYMIPSFFVQLDELPLTANGKLDRHALPEPKGRIANGGEYVAPRTGLEARLAEIWQHVLDIERIGVKDNFFELGGHSLKATMLVSQMHKELNINVPLRSIFQSPTLEQLAQEIAGMKEDPYASIEPTEAREYYPVSSGQKRMYILNQLEGAALSYNMPSVFTVIGPLDAERLEAAFRALIERHETLRTSFGVVSGEPVQLVHGHVPFTVDVHCLPEEDLTAVMEEEYIARQIEAFVRPFDLGQAPLLRVRLIKTATERHVLLFDIHHIISDGVSINLLMQEFARLYEGQRLPELSIQYKDYAVWQHELARSGKLKQQEAFWLEVFAREIPVLNLPTDYARPAMQRFEGDAVFFDIQQDVTHGLRNITAKTGATMYMVLLAAYTALLSKYTGQEDIVVGTPIASRPHVNLEPLIGMFVGTLAMRNYPEKEKTFADFVREVKERTLEAFEHQNYPFEELVGTLQLQRDFSRNPLFDTMFAMQTRNDDSLEMQGIYVKQRDTEFKVSKVDMSLYVLEGSERIECCIEYGVHLFNKETIMKMADDFIKLLEAVSQNPLIKLREIQLVEVDSAEEKIELEIDDFHFNF</sequence>
<feature type="domain" description="Carrier" evidence="9">
    <location>
        <begin position="806"/>
        <end position="881"/>
    </location>
</feature>
<dbReference type="SMART" id="SM00823">
    <property type="entry name" value="PKS_PP"/>
    <property type="match status" value="5"/>
</dbReference>
<evidence type="ECO:0000256" key="8">
    <source>
        <dbReference type="SAM" id="Phobius"/>
    </source>
</evidence>
<keyword evidence="5" id="KW-0436">Ligase</keyword>
<dbReference type="PROSITE" id="PS00012">
    <property type="entry name" value="PHOSPHOPANTETHEINE"/>
    <property type="match status" value="5"/>
</dbReference>
<evidence type="ECO:0000256" key="5">
    <source>
        <dbReference type="ARBA" id="ARBA00022598"/>
    </source>
</evidence>
<dbReference type="GO" id="GO:0017000">
    <property type="term" value="P:antibiotic biosynthetic process"/>
    <property type="evidence" value="ECO:0007669"/>
    <property type="project" value="UniProtKB-KW"/>
</dbReference>
<comment type="cofactor">
    <cofactor evidence="1">
        <name>pantetheine 4'-phosphate</name>
        <dbReference type="ChEBI" id="CHEBI:47942"/>
    </cofactor>
</comment>
<dbReference type="InterPro" id="IPR000873">
    <property type="entry name" value="AMP-dep_synth/lig_dom"/>
</dbReference>
<dbReference type="FunFam" id="3.30.559.30:FF:000001">
    <property type="entry name" value="Non-ribosomal peptide synthetase"/>
    <property type="match status" value="1"/>
</dbReference>
<dbReference type="PROSITE" id="PS50075">
    <property type="entry name" value="CARRIER"/>
    <property type="match status" value="5"/>
</dbReference>
<dbReference type="SMART" id="SM01294">
    <property type="entry name" value="PKS_PP_betabranch"/>
    <property type="match status" value="1"/>
</dbReference>
<feature type="domain" description="Carrier" evidence="9">
    <location>
        <begin position="4025"/>
        <end position="4100"/>
    </location>
</feature>
<dbReference type="InterPro" id="IPR006162">
    <property type="entry name" value="Ppantetheine_attach_site"/>
</dbReference>
<dbReference type="Proteomes" id="UP000015344">
    <property type="component" value="Unassembled WGS sequence"/>
</dbReference>
<proteinExistence type="inferred from homology"/>
<evidence type="ECO:0000256" key="7">
    <source>
        <dbReference type="ARBA" id="ARBA00023268"/>
    </source>
</evidence>
<evidence type="ECO:0000259" key="9">
    <source>
        <dbReference type="PROSITE" id="PS50075"/>
    </source>
</evidence>
<organism evidence="10 11">
    <name type="scientific">Paenibacillus alvei TS-15</name>
    <dbReference type="NCBI Taxonomy" id="1117108"/>
    <lineage>
        <taxon>Bacteria</taxon>
        <taxon>Bacillati</taxon>
        <taxon>Bacillota</taxon>
        <taxon>Bacilli</taxon>
        <taxon>Bacillales</taxon>
        <taxon>Paenibacillaceae</taxon>
        <taxon>Paenibacillus</taxon>
    </lineage>
</organism>
<dbReference type="GO" id="GO:0031177">
    <property type="term" value="F:phosphopantetheine binding"/>
    <property type="evidence" value="ECO:0007669"/>
    <property type="project" value="InterPro"/>
</dbReference>
<keyword evidence="6" id="KW-0045">Antibiotic biosynthesis</keyword>
<dbReference type="GO" id="GO:0016874">
    <property type="term" value="F:ligase activity"/>
    <property type="evidence" value="ECO:0007669"/>
    <property type="project" value="UniProtKB-KW"/>
</dbReference>
<name>S9U379_PAEAL</name>
<dbReference type="Gene3D" id="3.30.559.30">
    <property type="entry name" value="Nonribosomal peptide synthetase, condensation domain"/>
    <property type="match status" value="6"/>
</dbReference>
<dbReference type="SUPFAM" id="SSF52777">
    <property type="entry name" value="CoA-dependent acyltransferases"/>
    <property type="match status" value="11"/>
</dbReference>
<dbReference type="GO" id="GO:0008610">
    <property type="term" value="P:lipid biosynthetic process"/>
    <property type="evidence" value="ECO:0007669"/>
    <property type="project" value="UniProtKB-ARBA"/>
</dbReference>
<dbReference type="Gene3D" id="3.40.50.980">
    <property type="match status" value="10"/>
</dbReference>
<dbReference type="FunFam" id="3.40.50.980:FF:000001">
    <property type="entry name" value="Non-ribosomal peptide synthetase"/>
    <property type="match status" value="4"/>
</dbReference>
<dbReference type="CDD" id="cd19531">
    <property type="entry name" value="LCL_NRPS-like"/>
    <property type="match status" value="4"/>
</dbReference>
<evidence type="ECO:0000313" key="11">
    <source>
        <dbReference type="Proteomes" id="UP000015344"/>
    </source>
</evidence>
<feature type="transmembrane region" description="Helical" evidence="8">
    <location>
        <begin position="60"/>
        <end position="77"/>
    </location>
</feature>
<comment type="similarity">
    <text evidence="2">Belongs to the ATP-dependent AMP-binding enzyme family.</text>
</comment>
<dbReference type="Pfam" id="PF13193">
    <property type="entry name" value="AMP-binding_C"/>
    <property type="match status" value="5"/>
</dbReference>